<dbReference type="EMBL" id="BLKC01000095">
    <property type="protein sequence ID" value="GFF52287.1"/>
    <property type="molecule type" value="Genomic_DNA"/>
</dbReference>
<accession>A0A8H3S6Z3</accession>
<evidence type="ECO:0000313" key="2">
    <source>
        <dbReference type="EMBL" id="GFF52287.1"/>
    </source>
</evidence>
<evidence type="ECO:0000313" key="3">
    <source>
        <dbReference type="Proteomes" id="UP000465221"/>
    </source>
</evidence>
<gene>
    <name evidence="2" type="ORF">IFM46972_09500</name>
</gene>
<reference evidence="2 3" key="1">
    <citation type="submission" date="2020-01" db="EMBL/GenBank/DDBJ databases">
        <title>Draft genome sequence of Aspergillus udagawae IFM 46972.</title>
        <authorList>
            <person name="Takahashi H."/>
            <person name="Yaguchi T."/>
        </authorList>
    </citation>
    <scope>NUCLEOTIDE SEQUENCE [LARGE SCALE GENOMIC DNA]</scope>
    <source>
        <strain evidence="2 3">IFM 46972</strain>
    </source>
</reference>
<comment type="caution">
    <text evidence="2">The sequence shown here is derived from an EMBL/GenBank/DDBJ whole genome shotgun (WGS) entry which is preliminary data.</text>
</comment>
<evidence type="ECO:0000256" key="1">
    <source>
        <dbReference type="SAM" id="MobiDB-lite"/>
    </source>
</evidence>
<organism evidence="2 3">
    <name type="scientific">Aspergillus udagawae</name>
    <dbReference type="NCBI Taxonomy" id="91492"/>
    <lineage>
        <taxon>Eukaryota</taxon>
        <taxon>Fungi</taxon>
        <taxon>Dikarya</taxon>
        <taxon>Ascomycota</taxon>
        <taxon>Pezizomycotina</taxon>
        <taxon>Eurotiomycetes</taxon>
        <taxon>Eurotiomycetidae</taxon>
        <taxon>Eurotiales</taxon>
        <taxon>Aspergillaceae</taxon>
        <taxon>Aspergillus</taxon>
        <taxon>Aspergillus subgen. Fumigati</taxon>
    </lineage>
</organism>
<name>A0A8H3S6Z3_9EURO</name>
<dbReference type="Proteomes" id="UP000465221">
    <property type="component" value="Unassembled WGS sequence"/>
</dbReference>
<sequence>MPRPKVIGVDDRSERKMHSKAHSIFLNLPKSPNYPADPTLVQVYTTRRAFIDGNRKGERLYRNDPSPVMPELSDGEAYDDGGDAGNINGLHRKRCAAECAANIQR</sequence>
<proteinExistence type="predicted"/>
<dbReference type="AlphaFoldDB" id="A0A8H3S6Z3"/>
<feature type="region of interest" description="Disordered" evidence="1">
    <location>
        <begin position="56"/>
        <end position="80"/>
    </location>
</feature>
<protein>
    <submittedName>
        <fullName evidence="2">Uncharacterized protein</fullName>
    </submittedName>
</protein>